<keyword evidence="3" id="KW-0998">Cell outer membrane</keyword>
<comment type="subcellular location">
    <subcellularLocation>
        <location evidence="1">Cell outer membrane</location>
    </subcellularLocation>
</comment>
<feature type="chain" id="PRO_5011527634" evidence="5">
    <location>
        <begin position="21"/>
        <end position="493"/>
    </location>
</feature>
<dbReference type="PANTHER" id="PTHR30329:SF21">
    <property type="entry name" value="LIPOPROTEIN YIAD-RELATED"/>
    <property type="match status" value="1"/>
</dbReference>
<protein>
    <submittedName>
        <fullName evidence="7">Outer membrane protein OmpA</fullName>
    </submittedName>
</protein>
<keyword evidence="2 4" id="KW-0472">Membrane</keyword>
<dbReference type="Pfam" id="PF00691">
    <property type="entry name" value="OmpA"/>
    <property type="match status" value="1"/>
</dbReference>
<evidence type="ECO:0000256" key="5">
    <source>
        <dbReference type="SAM" id="SignalP"/>
    </source>
</evidence>
<dbReference type="Proteomes" id="UP000198644">
    <property type="component" value="Unassembled WGS sequence"/>
</dbReference>
<feature type="domain" description="OmpA-like" evidence="6">
    <location>
        <begin position="373"/>
        <end position="491"/>
    </location>
</feature>
<evidence type="ECO:0000313" key="8">
    <source>
        <dbReference type="Proteomes" id="UP000198644"/>
    </source>
</evidence>
<organism evidence="7 8">
    <name type="scientific">Marinobacter daqiaonensis</name>
    <dbReference type="NCBI Taxonomy" id="650891"/>
    <lineage>
        <taxon>Bacteria</taxon>
        <taxon>Pseudomonadati</taxon>
        <taxon>Pseudomonadota</taxon>
        <taxon>Gammaproteobacteria</taxon>
        <taxon>Pseudomonadales</taxon>
        <taxon>Marinobacteraceae</taxon>
        <taxon>Marinobacter</taxon>
    </lineage>
</organism>
<feature type="signal peptide" evidence="5">
    <location>
        <begin position="1"/>
        <end position="20"/>
    </location>
</feature>
<evidence type="ECO:0000256" key="2">
    <source>
        <dbReference type="ARBA" id="ARBA00023136"/>
    </source>
</evidence>
<evidence type="ECO:0000259" key="6">
    <source>
        <dbReference type="PROSITE" id="PS51123"/>
    </source>
</evidence>
<dbReference type="GO" id="GO:0009279">
    <property type="term" value="C:cell outer membrane"/>
    <property type="evidence" value="ECO:0007669"/>
    <property type="project" value="UniProtKB-SubCell"/>
</dbReference>
<dbReference type="CDD" id="cd07185">
    <property type="entry name" value="OmpA_C-like"/>
    <property type="match status" value="1"/>
</dbReference>
<dbReference type="PROSITE" id="PS51123">
    <property type="entry name" value="OMPA_2"/>
    <property type="match status" value="1"/>
</dbReference>
<dbReference type="STRING" id="650891.SAMN05216203_1941"/>
<dbReference type="InterPro" id="IPR006664">
    <property type="entry name" value="OMP_bac"/>
</dbReference>
<accession>A0A1I6I8S8</accession>
<dbReference type="InterPro" id="IPR050330">
    <property type="entry name" value="Bact_OuterMem_StrucFunc"/>
</dbReference>
<evidence type="ECO:0000256" key="1">
    <source>
        <dbReference type="ARBA" id="ARBA00004442"/>
    </source>
</evidence>
<sequence length="493" mass="54475">MFFRMLGLLTLCLLSPLVIADAQDHPLLSRYPGAEIKSQLYTEYEKVSLPTGPADAEGNLSGEALVGNLSRITYEIEGVSTFKVFENYRKALKIVGAKLLTVCELDQCGGKNTGLLDLASAVAGDSYVGNYYRKPYFIHAKLDSAKGLVNLSLFIGGFEGDVWLHQVVVEDVPLENGLVAVAEDYLEKKPAATTLGDRRTAEEKQQDHPMIARYPETRLLRSRNVEYEKMTIAIGVLNSEGETSKKLDLVGDIRQYSYEAKNVSTLKIYRNYLEAIKMLGFSLEYTCELDECGDESASLALAESLAVDRDVENYYRAPYYLVASRGTGHGRIVIAVYFGGFEGDVWIQQAVVEERGAETDLVRVDSDQLYQEIQQSGKALVYGIYFDTDSTTVKPESADALKTISDLLESHPELELYVVGHTDDTGEGSYNLSLSSRRAASVVKALEMDYPVTGNRLEPAGVGPYAPVAGNESAEGRRLNRRVELVRRLSNED</sequence>
<dbReference type="Gene3D" id="3.30.1330.60">
    <property type="entry name" value="OmpA-like domain"/>
    <property type="match status" value="1"/>
</dbReference>
<dbReference type="InterPro" id="IPR006665">
    <property type="entry name" value="OmpA-like"/>
</dbReference>
<dbReference type="PRINTS" id="PR01021">
    <property type="entry name" value="OMPADOMAIN"/>
</dbReference>
<reference evidence="8" key="1">
    <citation type="submission" date="2016-10" db="EMBL/GenBank/DDBJ databases">
        <authorList>
            <person name="Varghese N."/>
            <person name="Submissions S."/>
        </authorList>
    </citation>
    <scope>NUCLEOTIDE SEQUENCE [LARGE SCALE GENOMIC DNA]</scope>
    <source>
        <strain evidence="8">CGMCC 1.9167</strain>
    </source>
</reference>
<dbReference type="PANTHER" id="PTHR30329">
    <property type="entry name" value="STATOR ELEMENT OF FLAGELLAR MOTOR COMPLEX"/>
    <property type="match status" value="1"/>
</dbReference>
<proteinExistence type="predicted"/>
<evidence type="ECO:0000313" key="7">
    <source>
        <dbReference type="EMBL" id="SFR62800.1"/>
    </source>
</evidence>
<dbReference type="EMBL" id="FOYW01000001">
    <property type="protein sequence ID" value="SFR62800.1"/>
    <property type="molecule type" value="Genomic_DNA"/>
</dbReference>
<keyword evidence="8" id="KW-1185">Reference proteome</keyword>
<evidence type="ECO:0000256" key="3">
    <source>
        <dbReference type="ARBA" id="ARBA00023237"/>
    </source>
</evidence>
<gene>
    <name evidence="7" type="ORF">SAMN05216203_1941</name>
</gene>
<keyword evidence="5" id="KW-0732">Signal</keyword>
<dbReference type="SUPFAM" id="SSF103088">
    <property type="entry name" value="OmpA-like"/>
    <property type="match status" value="1"/>
</dbReference>
<dbReference type="InterPro" id="IPR036737">
    <property type="entry name" value="OmpA-like_sf"/>
</dbReference>
<name>A0A1I6I8S8_9GAMM</name>
<dbReference type="AlphaFoldDB" id="A0A1I6I8S8"/>
<evidence type="ECO:0000256" key="4">
    <source>
        <dbReference type="PROSITE-ProRule" id="PRU00473"/>
    </source>
</evidence>